<dbReference type="Proteomes" id="UP000015388">
    <property type="component" value="Chromosome"/>
</dbReference>
<protein>
    <recommendedName>
        <fullName evidence="4">O-antigen polymerase</fullName>
    </recommendedName>
</protein>
<feature type="transmembrane region" description="Helical" evidence="1">
    <location>
        <begin position="33"/>
        <end position="51"/>
    </location>
</feature>
<gene>
    <name evidence="2" type="ORF">B841_09310</name>
</gene>
<keyword evidence="1" id="KW-0812">Transmembrane</keyword>
<proteinExistence type="predicted"/>
<sequence length="404" mass="44403">MDTVPLTLTLIFTGIAFAPALIWLIILFHRRPAFALALGLGLSLLSVTQFGHPAMRVALAVVLLPHLPAAIKKIRETTPSVLPPLLPFSIFTVLAFVSLLWSRMPMDTLTAAGAWVILLLFLLTFRTLLSAETIRRTVFLVLLVIVAVCAVFLLLPDGWWEGRARGMFTNANTLGIVTFLFVGSSLWRGLKTWLWAVPAGLVLITATGSRAALMAAIVTLLVVLGAQLGWRYRIVLAGVAIPVLYPLYFWVTWALEQLSADSTSILRTSNTRSDRWEAAVEFISVNRWLGAGHGATPFMVDHNSYFRLFAEFGMILSFVGVFVVLSYVWWSRRDPVMLALTVGVLVNTFFEDWLLSAGASMLGVYLILLLSTPQRVSADPDDAVKAQVGQHHQPTSFSPVAAGR</sequence>
<dbReference type="OrthoDB" id="4391260at2"/>
<keyword evidence="3" id="KW-1185">Reference proteome</keyword>
<evidence type="ECO:0000256" key="1">
    <source>
        <dbReference type="SAM" id="Phobius"/>
    </source>
</evidence>
<dbReference type="HOGENOM" id="CLU_680983_0_0_11"/>
<evidence type="ECO:0008006" key="4">
    <source>
        <dbReference type="Google" id="ProtNLM"/>
    </source>
</evidence>
<feature type="transmembrane region" description="Helical" evidence="1">
    <location>
        <begin position="230"/>
        <end position="251"/>
    </location>
</feature>
<evidence type="ECO:0000313" key="2">
    <source>
        <dbReference type="EMBL" id="AGS35335.1"/>
    </source>
</evidence>
<dbReference type="AlphaFoldDB" id="S5T3W2"/>
<feature type="transmembrane region" description="Helical" evidence="1">
    <location>
        <begin position="6"/>
        <end position="26"/>
    </location>
</feature>
<dbReference type="PANTHER" id="PTHR37422:SF13">
    <property type="entry name" value="LIPOPOLYSACCHARIDE BIOSYNTHESIS PROTEIN PA4999-RELATED"/>
    <property type="match status" value="1"/>
</dbReference>
<feature type="transmembrane region" description="Helical" evidence="1">
    <location>
        <begin position="108"/>
        <end position="125"/>
    </location>
</feature>
<dbReference type="RefSeq" id="WP_020935268.1">
    <property type="nucleotide sequence ID" value="NC_021915.1"/>
</dbReference>
<keyword evidence="1" id="KW-0472">Membrane</keyword>
<organism evidence="2 3">
    <name type="scientific">Corynebacterium maris DSM 45190</name>
    <dbReference type="NCBI Taxonomy" id="1224163"/>
    <lineage>
        <taxon>Bacteria</taxon>
        <taxon>Bacillati</taxon>
        <taxon>Actinomycetota</taxon>
        <taxon>Actinomycetes</taxon>
        <taxon>Mycobacteriales</taxon>
        <taxon>Corynebacteriaceae</taxon>
        <taxon>Corynebacterium</taxon>
    </lineage>
</organism>
<dbReference type="STRING" id="1224163.B841_09310"/>
<dbReference type="InterPro" id="IPR051533">
    <property type="entry name" value="WaaL-like"/>
</dbReference>
<accession>S5T3W2</accession>
<dbReference type="KEGG" id="cmd:B841_09310"/>
<feature type="transmembrane region" description="Helical" evidence="1">
    <location>
        <begin position="81"/>
        <end position="102"/>
    </location>
</feature>
<name>S5T3W2_9CORY</name>
<reference evidence="2 3" key="1">
    <citation type="submission" date="2012-11" db="EMBL/GenBank/DDBJ databases">
        <title>The complete genome sequence of Corynebacterium maris Coryn-1 (=DSM 45190).</title>
        <authorList>
            <person name="Schaffert L."/>
            <person name="Albersmeier A."/>
            <person name="Kalinowski J."/>
            <person name="Ruckert C."/>
        </authorList>
    </citation>
    <scope>NUCLEOTIDE SEQUENCE [LARGE SCALE GENOMIC DNA]</scope>
    <source>
        <strain evidence="3">Coryn-1</strain>
    </source>
</reference>
<feature type="transmembrane region" description="Helical" evidence="1">
    <location>
        <begin position="137"/>
        <end position="155"/>
    </location>
</feature>
<feature type="transmembrane region" description="Helical" evidence="1">
    <location>
        <begin position="199"/>
        <end position="224"/>
    </location>
</feature>
<feature type="transmembrane region" description="Helical" evidence="1">
    <location>
        <begin position="308"/>
        <end position="330"/>
    </location>
</feature>
<dbReference type="PANTHER" id="PTHR37422">
    <property type="entry name" value="TEICHURONIC ACID BIOSYNTHESIS PROTEIN TUAE"/>
    <property type="match status" value="1"/>
</dbReference>
<feature type="transmembrane region" description="Helical" evidence="1">
    <location>
        <begin position="167"/>
        <end position="187"/>
    </location>
</feature>
<dbReference type="PATRIC" id="fig|1224163.3.peg.1873"/>
<keyword evidence="1" id="KW-1133">Transmembrane helix</keyword>
<evidence type="ECO:0000313" key="3">
    <source>
        <dbReference type="Proteomes" id="UP000015388"/>
    </source>
</evidence>
<dbReference type="EMBL" id="CP003924">
    <property type="protein sequence ID" value="AGS35335.1"/>
    <property type="molecule type" value="Genomic_DNA"/>
</dbReference>